<gene>
    <name evidence="2" type="ORF">AOA14_00530</name>
</gene>
<dbReference type="Gene3D" id="1.25.40.10">
    <property type="entry name" value="Tetratricopeptide repeat domain"/>
    <property type="match status" value="1"/>
</dbReference>
<dbReference type="STRING" id="1219058.AOA14_00530"/>
<evidence type="ECO:0000256" key="1">
    <source>
        <dbReference type="SAM" id="MobiDB-lite"/>
    </source>
</evidence>
<sequence length="380" mass="42326">MTQSLRGDLAKRYLLEDLPGASQLGARLNGILLKIDSGEQVTALQRQFLVATGLHALCALADGKITQGEFSSRAEQEQAARIEEASAKAVKDAAERAACEEAKAAAIKETFAAMANDPVLRRKREARELRQRFDIGYVESEDYPRVMALLRQVANRQRLKAEDVAWLKTEADDCWTDALQKAFHALEAEALTKAWETSGNPWEAVNASAHWRKADEPEQALRLTEAARAQIGPNPKLHSALATTRGGAMRDLRRLDDAKALANDAHGLTPSDYRPCTLLGAVHIELGDLQAGREWYAKAECLGASRQTIDNDLRGLLMRAPIEEQHRIREYLLQHDPQRFAWLRRWLGTGQSPSHPKSARSIKRRNDTALVEAGQHDHRS</sequence>
<organism evidence="2 3">
    <name type="scientific">Sphingopyxis terrae subsp. terrae NBRC 15098</name>
    <dbReference type="NCBI Taxonomy" id="1219058"/>
    <lineage>
        <taxon>Bacteria</taxon>
        <taxon>Pseudomonadati</taxon>
        <taxon>Pseudomonadota</taxon>
        <taxon>Alphaproteobacteria</taxon>
        <taxon>Sphingomonadales</taxon>
        <taxon>Sphingomonadaceae</taxon>
        <taxon>Sphingopyxis</taxon>
    </lineage>
</organism>
<dbReference type="InterPro" id="IPR011990">
    <property type="entry name" value="TPR-like_helical_dom_sf"/>
</dbReference>
<name>A0A142VV00_9SPHN</name>
<dbReference type="RefSeq" id="WP_202988343.1">
    <property type="nucleotide sequence ID" value="NZ_CP013342.1"/>
</dbReference>
<feature type="region of interest" description="Disordered" evidence="1">
    <location>
        <begin position="350"/>
        <end position="380"/>
    </location>
</feature>
<evidence type="ECO:0000313" key="3">
    <source>
        <dbReference type="Proteomes" id="UP000076234"/>
    </source>
</evidence>
<evidence type="ECO:0008006" key="4">
    <source>
        <dbReference type="Google" id="ProtNLM"/>
    </source>
</evidence>
<evidence type="ECO:0000313" key="2">
    <source>
        <dbReference type="EMBL" id="AMU93095.1"/>
    </source>
</evidence>
<dbReference type="EMBL" id="CP013342">
    <property type="protein sequence ID" value="AMU93095.1"/>
    <property type="molecule type" value="Genomic_DNA"/>
</dbReference>
<reference evidence="2 3" key="2">
    <citation type="journal article" date="2016" name="Genome Announc.">
        <title>Complete Genome Sequence of Sphingopyxis terrae Strain 203-1 (NBRC 111660), a Polyethylene Glycol Degrader.</title>
        <authorList>
            <person name="Ohtsubo Y."/>
            <person name="Nonoyama S."/>
            <person name="Nagata Y."/>
            <person name="Numata M."/>
            <person name="Tsuchikane K."/>
            <person name="Hosoyama A."/>
            <person name="Yamazoe A."/>
            <person name="Tsuda M."/>
            <person name="Fujita N."/>
            <person name="Kawai F."/>
        </authorList>
    </citation>
    <scope>NUCLEOTIDE SEQUENCE [LARGE SCALE GENOMIC DNA]</scope>
    <source>
        <strain evidence="2 3">203-1</strain>
    </source>
</reference>
<dbReference type="Proteomes" id="UP000076234">
    <property type="component" value="Chromosome"/>
</dbReference>
<dbReference type="KEGG" id="ster:AOA14_00530"/>
<reference evidence="3" key="1">
    <citation type="submission" date="2015-11" db="EMBL/GenBank/DDBJ databases">
        <title>Complete genome sequence of a polyethylene glycol-degrading strain Sphingopyxis terrae strain 203-1 (NBRC 15098).</title>
        <authorList>
            <person name="Yoshiyuki O."/>
            <person name="Shouta N."/>
            <person name="Nagata Y."/>
            <person name="Numata M."/>
            <person name="Tsuchikane K."/>
            <person name="Hosoyama A."/>
            <person name="Yamazoe A."/>
            <person name="Tsuda M."/>
            <person name="Fujita N."/>
            <person name="Kawai F."/>
        </authorList>
    </citation>
    <scope>NUCLEOTIDE SEQUENCE [LARGE SCALE GENOMIC DNA]</scope>
    <source>
        <strain evidence="3">203-1</strain>
    </source>
</reference>
<dbReference type="SUPFAM" id="SSF48452">
    <property type="entry name" value="TPR-like"/>
    <property type="match status" value="1"/>
</dbReference>
<accession>A0A142VV00</accession>
<protein>
    <recommendedName>
        <fullName evidence="4">Tetratricopeptide repeat protein</fullName>
    </recommendedName>
</protein>
<proteinExistence type="predicted"/>
<dbReference type="AlphaFoldDB" id="A0A142VV00"/>